<comment type="similarity">
    <text evidence="1">Belongs to the glycosyl hydrolase 3 family.</text>
</comment>
<dbReference type="PRINTS" id="PR00133">
    <property type="entry name" value="GLHYDRLASE3"/>
</dbReference>
<dbReference type="InterPro" id="IPR002772">
    <property type="entry name" value="Glyco_hydro_3_C"/>
</dbReference>
<evidence type="ECO:0000256" key="3">
    <source>
        <dbReference type="ARBA" id="ARBA00022801"/>
    </source>
</evidence>
<evidence type="ECO:0000256" key="4">
    <source>
        <dbReference type="SAM" id="MobiDB-lite"/>
    </source>
</evidence>
<reference evidence="8" key="1">
    <citation type="journal article" date="2019" name="Int. J. Syst. Evol. Microbiol.">
        <title>The Global Catalogue of Microorganisms (GCM) 10K type strain sequencing project: providing services to taxonomists for standard genome sequencing and annotation.</title>
        <authorList>
            <consortium name="The Broad Institute Genomics Platform"/>
            <consortium name="The Broad Institute Genome Sequencing Center for Infectious Disease"/>
            <person name="Wu L."/>
            <person name="Ma J."/>
        </authorList>
    </citation>
    <scope>NUCLEOTIDE SEQUENCE [LARGE SCALE GENOMIC DNA]</scope>
    <source>
        <strain evidence="8">JCM 4087</strain>
    </source>
</reference>
<dbReference type="InterPro" id="IPR044993">
    <property type="entry name" value="BXL"/>
</dbReference>
<gene>
    <name evidence="7" type="ORF">ACFPT7_13345</name>
</gene>
<dbReference type="InterPro" id="IPR036962">
    <property type="entry name" value="Glyco_hydro_3_N_sf"/>
</dbReference>
<dbReference type="Pfam" id="PF01915">
    <property type="entry name" value="Glyco_hydro_3_C"/>
    <property type="match status" value="1"/>
</dbReference>
<feature type="chain" id="PRO_5046989927" evidence="5">
    <location>
        <begin position="24"/>
        <end position="739"/>
    </location>
</feature>
<dbReference type="InterPro" id="IPR001764">
    <property type="entry name" value="Glyco_hydro_3_N"/>
</dbReference>
<evidence type="ECO:0000259" key="6">
    <source>
        <dbReference type="SMART" id="SM01217"/>
    </source>
</evidence>
<sequence>MSKKLSLLIVFVALSSLATPLIAQSDYPFRNSSLPTEQRITNLLSLLTLQEKIDLMSGAPKVPRLGIAFTGQVEGLHGLALGGPGHWEGKGKQPLPTTTFPQERGLGNTWDPALMQKIGALEGYEARYYYQRPVDNRGGLVVRAPNVDLARDPRWGRSEESMGEDPYLVGTMTVAFQHGLQGPDPDHWQAASLMKHFLANENEDTRDSSSSDFSERLFREYYSVPFRMGFEQGGSRGVMAAYNSWNGVPMMINPVLKDVMIKEWHNDGIICTDGGALGLLITAHKSFPDKEHGSAAAIKAGINYFLDTYKPDLTKAVTDGLVTESDIDSVLRGWLRVLVKLGEFDATYNASGPATPGANDPYGHIGRDNTQPPYERDSSKQLARQATDESVVLLKNDNHTLPLDSAKLKTIAVIGPYADDVLLDWYSGTPPYGVTPLQGIRETAPNAKVTFDKGADPAAAAALAKQADLAIVIVGNHPYCNATRWKQCDTPSNGREAVDRKTIVLEQEDLVKQVYAANPHTIEVLISSFPYAIVWSQQHLPAIVHLTQNSQELGHGLADVLFGNYSPAGRLAQTWPTGDDQILPIMDYDITHGRTYMYSKLKPLYPFGYGLSYTNFNYQPLQSSSKEMPADGQVEITIPVKNTGSRDSDEVVQLYVQHMHSAVIRPQLELVGFERIHIAAGQTGTAQLTVKARDLAYWDEIRHAWRVEKEPIKLLAGGSSDALPVSTQINITTTHEYKP</sequence>
<dbReference type="PANTHER" id="PTHR42721:SF3">
    <property type="entry name" value="BETA-D-XYLOSIDASE 5-RELATED"/>
    <property type="match status" value="1"/>
</dbReference>
<dbReference type="SUPFAM" id="SSF51445">
    <property type="entry name" value="(Trans)glycosidases"/>
    <property type="match status" value="1"/>
</dbReference>
<dbReference type="Gene3D" id="3.40.50.1700">
    <property type="entry name" value="Glycoside hydrolase family 3 C-terminal domain"/>
    <property type="match status" value="1"/>
</dbReference>
<dbReference type="Gene3D" id="2.60.40.10">
    <property type="entry name" value="Immunoglobulins"/>
    <property type="match status" value="1"/>
</dbReference>
<protein>
    <submittedName>
        <fullName evidence="7">Glycoside hydrolase family 3 C-terminal domain-containing protein</fullName>
    </submittedName>
</protein>
<feature type="signal peptide" evidence="5">
    <location>
        <begin position="1"/>
        <end position="23"/>
    </location>
</feature>
<dbReference type="EMBL" id="JBHSPH010000004">
    <property type="protein sequence ID" value="MFC5863283.1"/>
    <property type="molecule type" value="Genomic_DNA"/>
</dbReference>
<name>A0ABW1EGR4_9BACT</name>
<keyword evidence="3 7" id="KW-0378">Hydrolase</keyword>
<proteinExistence type="inferred from homology"/>
<dbReference type="GO" id="GO:0016787">
    <property type="term" value="F:hydrolase activity"/>
    <property type="evidence" value="ECO:0007669"/>
    <property type="project" value="UniProtKB-KW"/>
</dbReference>
<evidence type="ECO:0000256" key="1">
    <source>
        <dbReference type="ARBA" id="ARBA00005336"/>
    </source>
</evidence>
<feature type="domain" description="Fibronectin type III-like" evidence="6">
    <location>
        <begin position="650"/>
        <end position="720"/>
    </location>
</feature>
<dbReference type="InterPro" id="IPR036881">
    <property type="entry name" value="Glyco_hydro_3_C_sf"/>
</dbReference>
<feature type="region of interest" description="Disordered" evidence="4">
    <location>
        <begin position="350"/>
        <end position="379"/>
    </location>
</feature>
<organism evidence="7 8">
    <name type="scientific">Acidicapsa dinghuensis</name>
    <dbReference type="NCBI Taxonomy" id="2218256"/>
    <lineage>
        <taxon>Bacteria</taxon>
        <taxon>Pseudomonadati</taxon>
        <taxon>Acidobacteriota</taxon>
        <taxon>Terriglobia</taxon>
        <taxon>Terriglobales</taxon>
        <taxon>Acidobacteriaceae</taxon>
        <taxon>Acidicapsa</taxon>
    </lineage>
</organism>
<dbReference type="Gene3D" id="3.20.20.300">
    <property type="entry name" value="Glycoside hydrolase, family 3, N-terminal domain"/>
    <property type="match status" value="1"/>
</dbReference>
<dbReference type="Pfam" id="PF00933">
    <property type="entry name" value="Glyco_hydro_3"/>
    <property type="match status" value="1"/>
</dbReference>
<dbReference type="InterPro" id="IPR017853">
    <property type="entry name" value="GH"/>
</dbReference>
<evidence type="ECO:0000256" key="5">
    <source>
        <dbReference type="SAM" id="SignalP"/>
    </source>
</evidence>
<dbReference type="SUPFAM" id="SSF52279">
    <property type="entry name" value="Beta-D-glucan exohydrolase, C-terminal domain"/>
    <property type="match status" value="1"/>
</dbReference>
<comment type="caution">
    <text evidence="7">The sequence shown here is derived from an EMBL/GenBank/DDBJ whole genome shotgun (WGS) entry which is preliminary data.</text>
</comment>
<keyword evidence="2 5" id="KW-0732">Signal</keyword>
<dbReference type="InterPro" id="IPR013783">
    <property type="entry name" value="Ig-like_fold"/>
</dbReference>
<dbReference type="InterPro" id="IPR026891">
    <property type="entry name" value="Fn3-like"/>
</dbReference>
<evidence type="ECO:0000256" key="2">
    <source>
        <dbReference type="ARBA" id="ARBA00022729"/>
    </source>
</evidence>
<evidence type="ECO:0000313" key="8">
    <source>
        <dbReference type="Proteomes" id="UP001596091"/>
    </source>
</evidence>
<dbReference type="Proteomes" id="UP001596091">
    <property type="component" value="Unassembled WGS sequence"/>
</dbReference>
<accession>A0ABW1EGR4</accession>
<evidence type="ECO:0000313" key="7">
    <source>
        <dbReference type="EMBL" id="MFC5863283.1"/>
    </source>
</evidence>
<dbReference type="RefSeq" id="WP_263341473.1">
    <property type="nucleotide sequence ID" value="NZ_JAGSYH010000007.1"/>
</dbReference>
<dbReference type="Pfam" id="PF14310">
    <property type="entry name" value="Fn3-like"/>
    <property type="match status" value="1"/>
</dbReference>
<keyword evidence="8" id="KW-1185">Reference proteome</keyword>
<dbReference type="SMART" id="SM01217">
    <property type="entry name" value="Fn3_like"/>
    <property type="match status" value="1"/>
</dbReference>
<dbReference type="PANTHER" id="PTHR42721">
    <property type="entry name" value="SUGAR HYDROLASE-RELATED"/>
    <property type="match status" value="1"/>
</dbReference>